<feature type="binding site" evidence="10">
    <location>
        <position position="474"/>
    </location>
    <ligand>
        <name>[Ni-4Fe-4S] cluster</name>
        <dbReference type="ChEBI" id="CHEBI:47739"/>
    </ligand>
</feature>
<dbReference type="SUPFAM" id="SSF56821">
    <property type="entry name" value="Prismane protein-like"/>
    <property type="match status" value="1"/>
</dbReference>
<dbReference type="InterPro" id="IPR011254">
    <property type="entry name" value="Prismane-like_sf"/>
</dbReference>
<gene>
    <name evidence="11" type="primary">cooS1</name>
    <name evidence="11" type="ORF">Psch_01116</name>
</gene>
<comment type="cofactor">
    <cofactor evidence="1">
        <name>[4Fe-4S] cluster</name>
        <dbReference type="ChEBI" id="CHEBI:49883"/>
    </cofactor>
</comment>
<evidence type="ECO:0000256" key="3">
    <source>
        <dbReference type="ARBA" id="ARBA00022596"/>
    </source>
</evidence>
<sequence length="623" mass="65877">MSICMSADKILYDFLTLKSDLETSFNRVPDQAVKCGFGMQGVCCRLCANGPCRITPTSPRGVCGASPDTMVARNFLRAVAAGAACYLHIVENAAVNLREIGRGNTDLPLKGAALLLEMAERLGVAGTDEKQKAANLADLVLADLYRPRSEKMQLVKKLAYGPRYDKWQELGILPGGAKSEVFDAIVKSSTNLSSDPLDMLLHVLRLGIATGLYGLAMTNRINDMIWGEPEIRTARAGFGVVDPDYINIMVTGHQQSLVGILQDALLSPEADTKAKACGAKGYKIVGSTCVGQDMQLRGAHCADVFAGHTGNNFTSEALVATGAIDLLVSEFNCTLPGIETICEQMQVPQFCLDDVAKKKNAGYLTFDIKDRHSIAGIIIQVGAESFTARRKHVTITVPAHGYGDVLTGFSEKTLKSFLGGSYKPLIELIAAGKIKGIAAVVGCSNLTAGGHDVFTVGMTRELIKRDIIVLSAGCTSGALENVGLMSPSAAEQAGVNLKEVCLQLGIPPVLNFGPCLAIGRLEETAADIAAELGVDLPQLPLVLSAPQWLEEQALADGAFGLALGLTLHLAIPPFITGSEMVTKVLTGDLEQLTGGRVIVDGDIISTVNQLEAVINAKRSGLGL</sequence>
<dbReference type="InterPro" id="IPR010047">
    <property type="entry name" value="CODH"/>
</dbReference>
<dbReference type="GO" id="GO:0050418">
    <property type="term" value="F:hydroxylamine reductase activity"/>
    <property type="evidence" value="ECO:0007669"/>
    <property type="project" value="TreeGrafter"/>
</dbReference>
<dbReference type="InterPro" id="IPR016101">
    <property type="entry name" value="CO_DH_a-bundle"/>
</dbReference>
<evidence type="ECO:0000256" key="7">
    <source>
        <dbReference type="ARBA" id="ARBA00023014"/>
    </source>
</evidence>
<dbReference type="GO" id="GO:0051539">
    <property type="term" value="F:4 iron, 4 sulfur cluster binding"/>
    <property type="evidence" value="ECO:0007669"/>
    <property type="project" value="UniProtKB-UniRule"/>
</dbReference>
<dbReference type="GO" id="GO:0004601">
    <property type="term" value="F:peroxidase activity"/>
    <property type="evidence" value="ECO:0007669"/>
    <property type="project" value="TreeGrafter"/>
</dbReference>
<evidence type="ECO:0000256" key="6">
    <source>
        <dbReference type="ARBA" id="ARBA00023004"/>
    </source>
</evidence>
<proteinExistence type="predicted"/>
<feature type="binding site" evidence="10">
    <location>
        <position position="333"/>
    </location>
    <ligand>
        <name>[Ni-4Fe-4S] cluster</name>
        <dbReference type="ChEBI" id="CHEBI:47739"/>
    </ligand>
</feature>
<evidence type="ECO:0000256" key="9">
    <source>
        <dbReference type="PIRNR" id="PIRNR005023"/>
    </source>
</evidence>
<feature type="binding site" evidence="10">
    <location>
        <position position="47"/>
    </location>
    <ligand>
        <name>[4Fe-4S] cluster</name>
        <dbReference type="ChEBI" id="CHEBI:49883"/>
        <label>2</label>
    </ligand>
</feature>
<evidence type="ECO:0000256" key="10">
    <source>
        <dbReference type="PIRSR" id="PIRSR005023-1"/>
    </source>
</evidence>
<dbReference type="InterPro" id="IPR004137">
    <property type="entry name" value="HCP/CODH"/>
</dbReference>
<dbReference type="EMBL" id="QFGA01000001">
    <property type="protein sequence ID" value="TEB07561.1"/>
    <property type="molecule type" value="Genomic_DNA"/>
</dbReference>
<dbReference type="AlphaFoldDB" id="A0A4Y7RFK6"/>
<dbReference type="Pfam" id="PF03063">
    <property type="entry name" value="Prismane"/>
    <property type="match status" value="1"/>
</dbReference>
<feature type="binding site" evidence="10">
    <location>
        <position position="44"/>
    </location>
    <ligand>
        <name>[4Fe-4S] cluster</name>
        <dbReference type="ChEBI" id="CHEBI:49883"/>
        <label>2</label>
    </ligand>
</feature>
<evidence type="ECO:0000313" key="11">
    <source>
        <dbReference type="EMBL" id="TEB07561.1"/>
    </source>
</evidence>
<evidence type="ECO:0000256" key="5">
    <source>
        <dbReference type="ARBA" id="ARBA00023002"/>
    </source>
</evidence>
<keyword evidence="5 9" id="KW-0560">Oxidoreductase</keyword>
<feature type="binding site" evidence="10">
    <location>
        <position position="443"/>
    </location>
    <ligand>
        <name>[Ni-4Fe-4S] cluster</name>
        <dbReference type="ChEBI" id="CHEBI:47739"/>
    </ligand>
</feature>
<comment type="catalytic activity">
    <reaction evidence="8 9">
        <text>CO + 2 oxidized [2Fe-2S]-[ferredoxin] + H2O = 2 reduced [2Fe-2S]-[ferredoxin] + CO2 + 2 H(+)</text>
        <dbReference type="Rhea" id="RHEA:21040"/>
        <dbReference type="Rhea" id="RHEA-COMP:10000"/>
        <dbReference type="Rhea" id="RHEA-COMP:10001"/>
        <dbReference type="ChEBI" id="CHEBI:15377"/>
        <dbReference type="ChEBI" id="CHEBI:15378"/>
        <dbReference type="ChEBI" id="CHEBI:16526"/>
        <dbReference type="ChEBI" id="CHEBI:17245"/>
        <dbReference type="ChEBI" id="CHEBI:33737"/>
        <dbReference type="ChEBI" id="CHEBI:33738"/>
        <dbReference type="EC" id="1.2.7.4"/>
    </reaction>
</comment>
<keyword evidence="4 9" id="KW-0479">Metal-binding</keyword>
<organism evidence="11 12">
    <name type="scientific">Pelotomaculum schinkii</name>
    <dbReference type="NCBI Taxonomy" id="78350"/>
    <lineage>
        <taxon>Bacteria</taxon>
        <taxon>Bacillati</taxon>
        <taxon>Bacillota</taxon>
        <taxon>Clostridia</taxon>
        <taxon>Eubacteriales</taxon>
        <taxon>Desulfotomaculaceae</taxon>
        <taxon>Pelotomaculum</taxon>
    </lineage>
</organism>
<feature type="binding site" evidence="10">
    <location>
        <position position="289"/>
    </location>
    <ligand>
        <name>[Ni-4Fe-4S] cluster</name>
        <dbReference type="ChEBI" id="CHEBI:47739"/>
    </ligand>
</feature>
<evidence type="ECO:0000256" key="4">
    <source>
        <dbReference type="ARBA" id="ARBA00022723"/>
    </source>
</evidence>
<feature type="binding site" evidence="10">
    <location>
        <position position="253"/>
    </location>
    <ligand>
        <name>[Ni-4Fe-4S] cluster</name>
        <dbReference type="ChEBI" id="CHEBI:47739"/>
    </ligand>
</feature>
<dbReference type="Proteomes" id="UP000298324">
    <property type="component" value="Unassembled WGS sequence"/>
</dbReference>
<dbReference type="InterPro" id="IPR016099">
    <property type="entry name" value="Prismane-like_a/b-sand"/>
</dbReference>
<dbReference type="PIRSF" id="PIRSF005023">
    <property type="entry name" value="CODH"/>
    <property type="match status" value="1"/>
</dbReference>
<keyword evidence="3 10" id="KW-0533">Nickel</keyword>
<dbReference type="PANTHER" id="PTHR30109:SF4">
    <property type="entry name" value="CARBON MONOXIDE DEHYDROGENASE"/>
    <property type="match status" value="1"/>
</dbReference>
<feature type="binding site" evidence="10">
    <location>
        <position position="515"/>
    </location>
    <ligand>
        <name>[Ni-4Fe-4S] cluster</name>
        <dbReference type="ChEBI" id="CHEBI:47739"/>
    </ligand>
</feature>
<reference evidence="11 12" key="1">
    <citation type="journal article" date="2018" name="Environ. Microbiol.">
        <title>Novel energy conservation strategies and behaviour of Pelotomaculum schinkii driving syntrophic propionate catabolism.</title>
        <authorList>
            <person name="Hidalgo-Ahumada C.A.P."/>
            <person name="Nobu M.K."/>
            <person name="Narihiro T."/>
            <person name="Tamaki H."/>
            <person name="Liu W.T."/>
            <person name="Kamagata Y."/>
            <person name="Stams A.J.M."/>
            <person name="Imachi H."/>
            <person name="Sousa D.Z."/>
        </authorList>
    </citation>
    <scope>NUCLEOTIDE SEQUENCE [LARGE SCALE GENOMIC DNA]</scope>
    <source>
        <strain evidence="11 12">HH</strain>
    </source>
</reference>
<dbReference type="GO" id="GO:0006091">
    <property type="term" value="P:generation of precursor metabolites and energy"/>
    <property type="evidence" value="ECO:0007669"/>
    <property type="project" value="InterPro"/>
</dbReference>
<evidence type="ECO:0000256" key="8">
    <source>
        <dbReference type="ARBA" id="ARBA00048733"/>
    </source>
</evidence>
<accession>A0A4Y7RFK6</accession>
<keyword evidence="6 9" id="KW-0408">Iron</keyword>
<keyword evidence="12" id="KW-1185">Reference proteome</keyword>
<dbReference type="GO" id="GO:0043885">
    <property type="term" value="F:anaerobic carbon-monoxide dehydrogenase activity"/>
    <property type="evidence" value="ECO:0007669"/>
    <property type="project" value="UniProtKB-UniRule"/>
</dbReference>
<feature type="binding site" evidence="10">
    <location>
        <position position="35"/>
    </location>
    <ligand>
        <name>[4Fe-4S] cluster</name>
        <dbReference type="ChEBI" id="CHEBI:49883"/>
        <label>1</label>
        <note>ligand shared between dimeric partners</note>
    </ligand>
</feature>
<protein>
    <recommendedName>
        <fullName evidence="9">Carbon monoxide dehydrogenase</fullName>
        <ecNumber evidence="9">1.2.7.4</ecNumber>
    </recommendedName>
</protein>
<comment type="caution">
    <text evidence="11">The sequence shown here is derived from an EMBL/GenBank/DDBJ whole genome shotgun (WGS) entry which is preliminary data.</text>
</comment>
<dbReference type="GO" id="GO:0016151">
    <property type="term" value="F:nickel cation binding"/>
    <property type="evidence" value="ECO:0007669"/>
    <property type="project" value="InterPro"/>
</dbReference>
<name>A0A4Y7RFK6_9FIRM</name>
<dbReference type="Gene3D" id="3.40.50.2030">
    <property type="match status" value="2"/>
</dbReference>
<evidence type="ECO:0000313" key="12">
    <source>
        <dbReference type="Proteomes" id="UP000298324"/>
    </source>
</evidence>
<feature type="binding site" evidence="10">
    <location>
        <position position="43"/>
    </location>
    <ligand>
        <name>[4Fe-4S] cluster</name>
        <dbReference type="ChEBI" id="CHEBI:49883"/>
        <label>1</label>
        <note>ligand shared between dimeric partners</note>
    </ligand>
</feature>
<dbReference type="NCBIfam" id="TIGR01702">
    <property type="entry name" value="CO_DH_cata"/>
    <property type="match status" value="1"/>
</dbReference>
<dbReference type="Gene3D" id="1.20.1270.30">
    <property type="match status" value="1"/>
</dbReference>
<dbReference type="PANTHER" id="PTHR30109">
    <property type="entry name" value="HYDROXYLAMINE REDUCTASE"/>
    <property type="match status" value="1"/>
</dbReference>
<feature type="binding site" evidence="10">
    <location>
        <position position="52"/>
    </location>
    <ligand>
        <name>[4Fe-4S] cluster</name>
        <dbReference type="ChEBI" id="CHEBI:49883"/>
        <label>2</label>
    </ligand>
</feature>
<dbReference type="EC" id="1.2.7.4" evidence="9"/>
<keyword evidence="2 9" id="KW-0004">4Fe-4S</keyword>
<keyword evidence="7 9" id="KW-0411">Iron-sulfur</keyword>
<evidence type="ECO:0000256" key="2">
    <source>
        <dbReference type="ARBA" id="ARBA00022485"/>
    </source>
</evidence>
<evidence type="ECO:0000256" key="1">
    <source>
        <dbReference type="ARBA" id="ARBA00001966"/>
    </source>
</evidence>
<feature type="binding site" evidence="10">
    <location>
        <position position="63"/>
    </location>
    <ligand>
        <name>[4Fe-4S] cluster</name>
        <dbReference type="ChEBI" id="CHEBI:49883"/>
        <label>2</label>
    </ligand>
</feature>
<dbReference type="GO" id="GO:0042542">
    <property type="term" value="P:response to hydrogen peroxide"/>
    <property type="evidence" value="ECO:0007669"/>
    <property type="project" value="TreeGrafter"/>
</dbReference>